<dbReference type="SUPFAM" id="SSF46785">
    <property type="entry name" value="Winged helix' DNA-binding domain"/>
    <property type="match status" value="1"/>
</dbReference>
<accession>A0A2W5PYI0</accession>
<dbReference type="PANTHER" id="PTHR30419:SF8">
    <property type="entry name" value="NITROGEN ASSIMILATION TRANSCRIPTIONAL ACTIVATOR-RELATED"/>
    <property type="match status" value="1"/>
</dbReference>
<gene>
    <name evidence="6" type="ORF">DI563_18520</name>
</gene>
<dbReference type="InterPro" id="IPR005119">
    <property type="entry name" value="LysR_subst-bd"/>
</dbReference>
<keyword evidence="3" id="KW-0238">DNA-binding</keyword>
<protein>
    <submittedName>
        <fullName evidence="6">LysR family transcriptional regulator</fullName>
    </submittedName>
</protein>
<comment type="similarity">
    <text evidence="1">Belongs to the LysR transcriptional regulatory family.</text>
</comment>
<dbReference type="GO" id="GO:0003700">
    <property type="term" value="F:DNA-binding transcription factor activity"/>
    <property type="evidence" value="ECO:0007669"/>
    <property type="project" value="InterPro"/>
</dbReference>
<dbReference type="PROSITE" id="PS50931">
    <property type="entry name" value="HTH_LYSR"/>
    <property type="match status" value="1"/>
</dbReference>
<feature type="domain" description="HTH lysR-type" evidence="5">
    <location>
        <begin position="24"/>
        <end position="73"/>
    </location>
</feature>
<dbReference type="InterPro" id="IPR050950">
    <property type="entry name" value="HTH-type_LysR_regulators"/>
</dbReference>
<evidence type="ECO:0000256" key="3">
    <source>
        <dbReference type="ARBA" id="ARBA00023125"/>
    </source>
</evidence>
<dbReference type="SUPFAM" id="SSF53850">
    <property type="entry name" value="Periplasmic binding protein-like II"/>
    <property type="match status" value="1"/>
</dbReference>
<proteinExistence type="inferred from homology"/>
<keyword evidence="2" id="KW-0805">Transcription regulation</keyword>
<dbReference type="Pfam" id="PF00126">
    <property type="entry name" value="HTH_1"/>
    <property type="match status" value="1"/>
</dbReference>
<dbReference type="EMBL" id="QFPP01000269">
    <property type="protein sequence ID" value="PZQ70396.1"/>
    <property type="molecule type" value="Genomic_DNA"/>
</dbReference>
<dbReference type="GO" id="GO:0003677">
    <property type="term" value="F:DNA binding"/>
    <property type="evidence" value="ECO:0007669"/>
    <property type="project" value="UniProtKB-KW"/>
</dbReference>
<evidence type="ECO:0000313" key="6">
    <source>
        <dbReference type="EMBL" id="PZQ70396.1"/>
    </source>
</evidence>
<organism evidence="6 7">
    <name type="scientific">Variovorax paradoxus</name>
    <dbReference type="NCBI Taxonomy" id="34073"/>
    <lineage>
        <taxon>Bacteria</taxon>
        <taxon>Pseudomonadati</taxon>
        <taxon>Pseudomonadota</taxon>
        <taxon>Betaproteobacteria</taxon>
        <taxon>Burkholderiales</taxon>
        <taxon>Comamonadaceae</taxon>
        <taxon>Variovorax</taxon>
    </lineage>
</organism>
<dbReference type="InterPro" id="IPR000847">
    <property type="entry name" value="LysR_HTH_N"/>
</dbReference>
<dbReference type="PANTHER" id="PTHR30419">
    <property type="entry name" value="HTH-TYPE TRANSCRIPTIONAL REGULATOR YBHD"/>
    <property type="match status" value="1"/>
</dbReference>
<name>A0A2W5PYI0_VARPD</name>
<dbReference type="Pfam" id="PF03466">
    <property type="entry name" value="LysR_substrate"/>
    <property type="match status" value="1"/>
</dbReference>
<evidence type="ECO:0000256" key="4">
    <source>
        <dbReference type="ARBA" id="ARBA00023163"/>
    </source>
</evidence>
<sequence length="318" mass="34590">MPSSRASGRPSASVPKAWPNSWNFMQVLDSGSVRGAAEVLGMDPSAVSRAIGVLEDDCGTRLLERRGRGVVPTDAGELLAGYVRRQHSQKQHLLAQLDSIQKVERGHIDIVAGEGFVEWLMRHSLRDFMASHPGITVDLSVGSTDGIVQHIVDERAHIGMLFQPPKDERLRSHHSHSQPIQTLVLDTHPLARIDRPLRLADLAPYPGATLHRSFGVRQHIEAAEVSEGVRLHTLLTTTSFSAVGHFVVAGLGYALSTRMSLPPHLDTSRVVALPMKNPLLSQGRVHVVSRHGRVLSPAAATLLRQIVADIGRPPGREG</sequence>
<evidence type="ECO:0000259" key="5">
    <source>
        <dbReference type="PROSITE" id="PS50931"/>
    </source>
</evidence>
<reference evidence="6 7" key="1">
    <citation type="submission" date="2017-08" db="EMBL/GenBank/DDBJ databases">
        <title>Infants hospitalized years apart are colonized by the same room-sourced microbial strains.</title>
        <authorList>
            <person name="Brooks B."/>
            <person name="Olm M.R."/>
            <person name="Firek B.A."/>
            <person name="Baker R."/>
            <person name="Thomas B.C."/>
            <person name="Morowitz M.J."/>
            <person name="Banfield J.F."/>
        </authorList>
    </citation>
    <scope>NUCLEOTIDE SEQUENCE [LARGE SCALE GENOMIC DNA]</scope>
    <source>
        <strain evidence="6">S2_005_003_R2_41</strain>
    </source>
</reference>
<evidence type="ECO:0000256" key="1">
    <source>
        <dbReference type="ARBA" id="ARBA00009437"/>
    </source>
</evidence>
<comment type="caution">
    <text evidence="6">The sequence shown here is derived from an EMBL/GenBank/DDBJ whole genome shotgun (WGS) entry which is preliminary data.</text>
</comment>
<dbReference type="GO" id="GO:0005829">
    <property type="term" value="C:cytosol"/>
    <property type="evidence" value="ECO:0007669"/>
    <property type="project" value="TreeGrafter"/>
</dbReference>
<evidence type="ECO:0000256" key="2">
    <source>
        <dbReference type="ARBA" id="ARBA00023015"/>
    </source>
</evidence>
<dbReference type="Proteomes" id="UP000249135">
    <property type="component" value="Unassembled WGS sequence"/>
</dbReference>
<dbReference type="InterPro" id="IPR036390">
    <property type="entry name" value="WH_DNA-bd_sf"/>
</dbReference>
<dbReference type="Gene3D" id="3.40.190.290">
    <property type="match status" value="1"/>
</dbReference>
<dbReference type="AlphaFoldDB" id="A0A2W5PYI0"/>
<dbReference type="InterPro" id="IPR036388">
    <property type="entry name" value="WH-like_DNA-bd_sf"/>
</dbReference>
<evidence type="ECO:0000313" key="7">
    <source>
        <dbReference type="Proteomes" id="UP000249135"/>
    </source>
</evidence>
<keyword evidence="4" id="KW-0804">Transcription</keyword>
<dbReference type="Gene3D" id="1.10.10.10">
    <property type="entry name" value="Winged helix-like DNA-binding domain superfamily/Winged helix DNA-binding domain"/>
    <property type="match status" value="1"/>
</dbReference>